<evidence type="ECO:0000259" key="10">
    <source>
        <dbReference type="PROSITE" id="PS50905"/>
    </source>
</evidence>
<keyword evidence="3 8" id="KW-0479">Metal-binding</keyword>
<dbReference type="WBParaSite" id="ECPE_0001483001-mRNA-1">
    <property type="protein sequence ID" value="ECPE_0001483001-mRNA-1"/>
    <property type="gene ID" value="ECPE_0001483001"/>
</dbReference>
<comment type="function">
    <text evidence="9">Stores iron in a soluble, non-toxic, readily available form. Important for iron homeostasis. Iron is taken up in the ferrous form and deposited as ferric hydroxides after oxidation.</text>
</comment>
<evidence type="ECO:0000313" key="13">
    <source>
        <dbReference type="WBParaSite" id="ECPE_0001483001-mRNA-1"/>
    </source>
</evidence>
<keyword evidence="12" id="KW-1185">Reference proteome</keyword>
<dbReference type="Pfam" id="PF00210">
    <property type="entry name" value="Ferritin"/>
    <property type="match status" value="1"/>
</dbReference>
<comment type="catalytic activity">
    <reaction evidence="7 9">
        <text>4 Fe(2+) + O2 + 4 H(+) = 4 Fe(3+) + 2 H2O</text>
        <dbReference type="Rhea" id="RHEA:11148"/>
        <dbReference type="ChEBI" id="CHEBI:15377"/>
        <dbReference type="ChEBI" id="CHEBI:15378"/>
        <dbReference type="ChEBI" id="CHEBI:15379"/>
        <dbReference type="ChEBI" id="CHEBI:29033"/>
        <dbReference type="ChEBI" id="CHEBI:29034"/>
        <dbReference type="EC" id="1.16.3.1"/>
    </reaction>
</comment>
<keyword evidence="5 8" id="KW-0408">Iron</keyword>
<dbReference type="GO" id="GO:0006826">
    <property type="term" value="P:iron ion transport"/>
    <property type="evidence" value="ECO:0007669"/>
    <property type="project" value="InterPro"/>
</dbReference>
<reference evidence="11 12" key="2">
    <citation type="submission" date="2018-11" db="EMBL/GenBank/DDBJ databases">
        <authorList>
            <consortium name="Pathogen Informatics"/>
        </authorList>
    </citation>
    <scope>NUCLEOTIDE SEQUENCE [LARGE SCALE GENOMIC DNA]</scope>
    <source>
        <strain evidence="11 12">Egypt</strain>
    </source>
</reference>
<dbReference type="GO" id="GO:0008199">
    <property type="term" value="F:ferric iron binding"/>
    <property type="evidence" value="ECO:0007669"/>
    <property type="project" value="InterPro"/>
</dbReference>
<reference evidence="13" key="1">
    <citation type="submission" date="2016-06" db="UniProtKB">
        <authorList>
            <consortium name="WormBaseParasite"/>
        </authorList>
    </citation>
    <scope>IDENTIFICATION</scope>
</reference>
<dbReference type="PROSITE" id="PS50905">
    <property type="entry name" value="FERRITIN_LIKE"/>
    <property type="match status" value="1"/>
</dbReference>
<evidence type="ECO:0000256" key="5">
    <source>
        <dbReference type="ARBA" id="ARBA00023004"/>
    </source>
</evidence>
<dbReference type="GO" id="GO:0005737">
    <property type="term" value="C:cytoplasm"/>
    <property type="evidence" value="ECO:0007669"/>
    <property type="project" value="TreeGrafter"/>
</dbReference>
<organism evidence="13">
    <name type="scientific">Echinostoma caproni</name>
    <dbReference type="NCBI Taxonomy" id="27848"/>
    <lineage>
        <taxon>Eukaryota</taxon>
        <taxon>Metazoa</taxon>
        <taxon>Spiralia</taxon>
        <taxon>Lophotrochozoa</taxon>
        <taxon>Platyhelminthes</taxon>
        <taxon>Trematoda</taxon>
        <taxon>Digenea</taxon>
        <taxon>Plagiorchiida</taxon>
        <taxon>Echinostomata</taxon>
        <taxon>Echinostomatoidea</taxon>
        <taxon>Echinostomatidae</taxon>
        <taxon>Echinostoma</taxon>
    </lineage>
</organism>
<dbReference type="InterPro" id="IPR001519">
    <property type="entry name" value="Ferritin"/>
</dbReference>
<gene>
    <name evidence="11" type="ORF">ECPE_LOCUS14790</name>
</gene>
<dbReference type="InterPro" id="IPR009040">
    <property type="entry name" value="Ferritin-like_diiron"/>
</dbReference>
<keyword evidence="2 9" id="KW-0409">Iron storage</keyword>
<evidence type="ECO:0000313" key="11">
    <source>
        <dbReference type="EMBL" id="VDP92062.1"/>
    </source>
</evidence>
<feature type="binding site" evidence="8">
    <location>
        <position position="143"/>
    </location>
    <ligand>
        <name>Fe cation</name>
        <dbReference type="ChEBI" id="CHEBI:24875"/>
        <label>1</label>
    </ligand>
</feature>
<dbReference type="InterPro" id="IPR008331">
    <property type="entry name" value="Ferritin_DPS_dom"/>
</dbReference>
<evidence type="ECO:0000256" key="3">
    <source>
        <dbReference type="ARBA" id="ARBA00022723"/>
    </source>
</evidence>
<dbReference type="GO" id="GO:0006879">
    <property type="term" value="P:intracellular iron ion homeostasis"/>
    <property type="evidence" value="ECO:0007669"/>
    <property type="project" value="UniProtKB-KW"/>
</dbReference>
<dbReference type="AlphaFoldDB" id="A0A183B6F5"/>
<evidence type="ECO:0000256" key="9">
    <source>
        <dbReference type="RuleBase" id="RU361145"/>
    </source>
</evidence>
<protein>
    <recommendedName>
        <fullName evidence="9">Ferritin</fullName>
        <ecNumber evidence="9">1.16.3.1</ecNumber>
    </recommendedName>
</protein>
<dbReference type="SUPFAM" id="SSF47240">
    <property type="entry name" value="Ferritin-like"/>
    <property type="match status" value="1"/>
</dbReference>
<evidence type="ECO:0000256" key="7">
    <source>
        <dbReference type="ARBA" id="ARBA00047990"/>
    </source>
</evidence>
<dbReference type="GO" id="GO:0008198">
    <property type="term" value="F:ferrous iron binding"/>
    <property type="evidence" value="ECO:0007669"/>
    <property type="project" value="TreeGrafter"/>
</dbReference>
<dbReference type="GO" id="GO:0004322">
    <property type="term" value="F:ferroxidase activity"/>
    <property type="evidence" value="ECO:0007669"/>
    <property type="project" value="UniProtKB-EC"/>
</dbReference>
<dbReference type="InterPro" id="IPR009078">
    <property type="entry name" value="Ferritin-like_SF"/>
</dbReference>
<dbReference type="PANTHER" id="PTHR11431">
    <property type="entry name" value="FERRITIN"/>
    <property type="match status" value="1"/>
</dbReference>
<comment type="similarity">
    <text evidence="1 9">Belongs to the ferritin family.</text>
</comment>
<evidence type="ECO:0000256" key="1">
    <source>
        <dbReference type="ARBA" id="ARBA00007513"/>
    </source>
</evidence>
<evidence type="ECO:0000313" key="12">
    <source>
        <dbReference type="Proteomes" id="UP000272942"/>
    </source>
</evidence>
<proteinExistence type="inferred from homology"/>
<dbReference type="EMBL" id="UZAN01058535">
    <property type="protein sequence ID" value="VDP92062.1"/>
    <property type="molecule type" value="Genomic_DNA"/>
</dbReference>
<sequence>MTSNSRSKRTNYSTEVEQEINDLITLHWGASRTYSYLSHLCDRQTELCGFRDYFRLFALRSQRNADRLTRFQVVRGGQVDLGEVKPIIHMSADEPAGMYKFLSHALDTEKRIEQWVRELHDLAETKCDIVTTEFVELHCLSDQTRIIKVLVQHMQLVRSCPSEWLYSQTTMRDIVNQVINSIYRSTVRSIGEDIPLMIELDALHHGGRTRKIN</sequence>
<dbReference type="InterPro" id="IPR012347">
    <property type="entry name" value="Ferritin-like"/>
</dbReference>
<comment type="function">
    <text evidence="6">Stores iron in a soluble, non-toxic, readily available form. Important for iron homeostasis. Has ferroxidase activity. Iron is taken up in the ferrous form and deposited as ferric hydroxides after oxidation.</text>
</comment>
<dbReference type="Proteomes" id="UP000272942">
    <property type="component" value="Unassembled WGS sequence"/>
</dbReference>
<dbReference type="OrthoDB" id="9561276at2759"/>
<evidence type="ECO:0000256" key="4">
    <source>
        <dbReference type="ARBA" id="ARBA00023002"/>
    </source>
</evidence>
<evidence type="ECO:0000256" key="2">
    <source>
        <dbReference type="ARBA" id="ARBA00022434"/>
    </source>
</evidence>
<dbReference type="PANTHER" id="PTHR11431:SF75">
    <property type="entry name" value="FERRITIN"/>
    <property type="match status" value="1"/>
</dbReference>
<dbReference type="EC" id="1.16.3.1" evidence="9"/>
<dbReference type="Gene3D" id="1.20.1260.10">
    <property type="match status" value="1"/>
</dbReference>
<feature type="domain" description="Ferritin-like diiron" evidence="10">
    <location>
        <begin position="10"/>
        <end position="161"/>
    </location>
</feature>
<name>A0A183B6F5_9TREM</name>
<evidence type="ECO:0000256" key="6">
    <source>
        <dbReference type="ARBA" id="ARBA00025111"/>
    </source>
</evidence>
<accession>A0A183B6F5</accession>
<keyword evidence="4 9" id="KW-0560">Oxidoreductase</keyword>
<evidence type="ECO:0000256" key="8">
    <source>
        <dbReference type="PIRSR" id="PIRSR601519-1"/>
    </source>
</evidence>
<feature type="binding site" evidence="8">
    <location>
        <position position="109"/>
    </location>
    <ligand>
        <name>Fe cation</name>
        <dbReference type="ChEBI" id="CHEBI:24875"/>
        <label>1</label>
    </ligand>
</feature>